<sequence>MKKRKELNALIGLAGDSRRKKPKKGPSSHRLLRTEPPDSDSESSSEEEEEFGAIGNRSRFVKGDYLRCCKICYPLCAFVILAACVVACVGLVWMQVALKEDLDALKEKFRAMESNQKSSFQEIPKLNEELLSKQKQLEKIESGELGLSRVWINITEMNKQISLLSSAVNHLKANVKSAADLLGLPSTVEGLQKSVASIGNTLNSVHLAVEAIQRTVDEHKKTLELLQSNMEINGSNKELDNKTNSESSKQDILYLHNSLEEINSTVVGYQRQSNLKFEGMNETLSNLTQRLSLMESDVAALNKAEKRANLTSSRVNGNRASTLKRESLVNNRATTVKAQGIVKEDNSNSQVSKLREKLQLISALTNKPESNRPPETAEEEQVQNFTSDPSTLPKFSYFLGNQMETQLKPISLPGISSIKDLQELFHKAGQDMDGMLTYQEIWNSLGSAMPRPESLRAFDSNGDGRYSFQELRVALGI</sequence>
<dbReference type="InterPro" id="IPR002048">
    <property type="entry name" value="EF_hand_dom"/>
</dbReference>
<feature type="transmembrane region" description="Helical" evidence="2">
    <location>
        <begin position="71"/>
        <end position="94"/>
    </location>
</feature>
<reference evidence="4" key="2">
    <citation type="submission" date="2025-09" db="UniProtKB">
        <authorList>
            <consortium name="Ensembl"/>
        </authorList>
    </citation>
    <scope>IDENTIFICATION</scope>
</reference>
<proteinExistence type="predicted"/>
<evidence type="ECO:0000313" key="5">
    <source>
        <dbReference type="Proteomes" id="UP000694386"/>
    </source>
</evidence>
<feature type="compositionally biased region" description="Acidic residues" evidence="1">
    <location>
        <begin position="37"/>
        <end position="50"/>
    </location>
</feature>
<gene>
    <name evidence="4" type="primary">Efcab14</name>
</gene>
<feature type="domain" description="EF-hand" evidence="3">
    <location>
        <begin position="416"/>
        <end position="451"/>
    </location>
</feature>
<keyword evidence="2" id="KW-1133">Transmembrane helix</keyword>
<name>A0A8C2MG38_CRIGR</name>
<feature type="region of interest" description="Disordered" evidence="1">
    <location>
        <begin position="364"/>
        <end position="388"/>
    </location>
</feature>
<dbReference type="Proteomes" id="UP000694386">
    <property type="component" value="Unplaced"/>
</dbReference>
<dbReference type="SUPFAM" id="SSF47473">
    <property type="entry name" value="EF-hand"/>
    <property type="match status" value="1"/>
</dbReference>
<dbReference type="InterPro" id="IPR042352">
    <property type="entry name" value="EFCAB14"/>
</dbReference>
<evidence type="ECO:0000313" key="4">
    <source>
        <dbReference type="Ensembl" id="ENSCGRP00001018275.1"/>
    </source>
</evidence>
<dbReference type="PANTHER" id="PTHR15717">
    <property type="entry name" value="PROTEIN KIAA0494"/>
    <property type="match status" value="1"/>
</dbReference>
<accession>A0A8C2MG38</accession>
<feature type="compositionally biased region" description="Basic residues" evidence="1">
    <location>
        <begin position="18"/>
        <end position="31"/>
    </location>
</feature>
<keyword evidence="2" id="KW-0472">Membrane</keyword>
<dbReference type="GO" id="GO:0005509">
    <property type="term" value="F:calcium ion binding"/>
    <property type="evidence" value="ECO:0007669"/>
    <property type="project" value="InterPro"/>
</dbReference>
<keyword evidence="2" id="KW-0812">Transmembrane</keyword>
<feature type="region of interest" description="Disordered" evidence="1">
    <location>
        <begin position="1"/>
        <end position="50"/>
    </location>
</feature>
<protein>
    <submittedName>
        <fullName evidence="4">EF-hand calcium binding domain 14</fullName>
    </submittedName>
</protein>
<dbReference type="AlphaFoldDB" id="A0A8C2MG38"/>
<organism evidence="4 5">
    <name type="scientific">Cricetulus griseus</name>
    <name type="common">Chinese hamster</name>
    <name type="synonym">Cricetulus barabensis griseus</name>
    <dbReference type="NCBI Taxonomy" id="10029"/>
    <lineage>
        <taxon>Eukaryota</taxon>
        <taxon>Metazoa</taxon>
        <taxon>Chordata</taxon>
        <taxon>Craniata</taxon>
        <taxon>Vertebrata</taxon>
        <taxon>Euteleostomi</taxon>
        <taxon>Mammalia</taxon>
        <taxon>Eutheria</taxon>
        <taxon>Euarchontoglires</taxon>
        <taxon>Glires</taxon>
        <taxon>Rodentia</taxon>
        <taxon>Myomorpha</taxon>
        <taxon>Muroidea</taxon>
        <taxon>Cricetidae</taxon>
        <taxon>Cricetinae</taxon>
        <taxon>Cricetulus</taxon>
    </lineage>
</organism>
<evidence type="ECO:0000256" key="1">
    <source>
        <dbReference type="SAM" id="MobiDB-lite"/>
    </source>
</evidence>
<dbReference type="Gene3D" id="1.10.238.10">
    <property type="entry name" value="EF-hand"/>
    <property type="match status" value="1"/>
</dbReference>
<dbReference type="Ensembl" id="ENSCGRT00001022519.1">
    <property type="protein sequence ID" value="ENSCGRP00001018275.1"/>
    <property type="gene ID" value="ENSCGRG00001018066.1"/>
</dbReference>
<evidence type="ECO:0000256" key="2">
    <source>
        <dbReference type="SAM" id="Phobius"/>
    </source>
</evidence>
<dbReference type="InterPro" id="IPR011992">
    <property type="entry name" value="EF-hand-dom_pair"/>
</dbReference>
<evidence type="ECO:0000259" key="3">
    <source>
        <dbReference type="PROSITE" id="PS50222"/>
    </source>
</evidence>
<reference evidence="4" key="1">
    <citation type="submission" date="2025-08" db="UniProtKB">
        <authorList>
            <consortium name="Ensembl"/>
        </authorList>
    </citation>
    <scope>IDENTIFICATION</scope>
</reference>
<dbReference type="PROSITE" id="PS50222">
    <property type="entry name" value="EF_HAND_2"/>
    <property type="match status" value="1"/>
</dbReference>
<dbReference type="PANTHER" id="PTHR15717:SF2">
    <property type="entry name" value="EF-HAND CALCIUM-BINDING DOMAIN-CONTAINING PROTEIN 14"/>
    <property type="match status" value="1"/>
</dbReference>